<dbReference type="CDD" id="cd06225">
    <property type="entry name" value="HAMP"/>
    <property type="match status" value="1"/>
</dbReference>
<organism evidence="3 4">
    <name type="scientific">Deinococcus arboris</name>
    <dbReference type="NCBI Taxonomy" id="2682977"/>
    <lineage>
        <taxon>Bacteria</taxon>
        <taxon>Thermotogati</taxon>
        <taxon>Deinococcota</taxon>
        <taxon>Deinococci</taxon>
        <taxon>Deinococcales</taxon>
        <taxon>Deinococcaceae</taxon>
        <taxon>Deinococcus</taxon>
    </lineage>
</organism>
<feature type="domain" description="HAMP" evidence="2">
    <location>
        <begin position="253"/>
        <end position="308"/>
    </location>
</feature>
<keyword evidence="4" id="KW-1185">Reference proteome</keyword>
<dbReference type="InterPro" id="IPR003660">
    <property type="entry name" value="HAMP_dom"/>
</dbReference>
<sequence length="316" mass="33555">MTVTTTRVPLIVPRSERRLGLRTKALLITVLPILLLGLLVALTLVAQRRAELNAVSRSLSASVASVLASSLDVTDLTQVNMQLRAAVASPSVAFLDIQPAGDVPRYFISDAPQTDWLLRAQLDAFLNAQPAGSHLALSDTRADAYRAAQATLSAAAPDSVREHLQAAVTTLDATRGQRQTYEVTQLAVYDTQAGRALRLPGQAAPQGTLLFHLTIGVTLGDLNAVLSRQLWLVLLACAVTALTAAGLAYRAVRRLVGVILAITDAAQQASLGQLDGPIQIRSGGRPDELGDLVTAIERLRVSLHLALSRLRPGGRP</sequence>
<keyword evidence="1" id="KW-0472">Membrane</keyword>
<comment type="caution">
    <text evidence="3">The sequence shown here is derived from an EMBL/GenBank/DDBJ whole genome shotgun (WGS) entry which is preliminary data.</text>
</comment>
<feature type="transmembrane region" description="Helical" evidence="1">
    <location>
        <begin position="25"/>
        <end position="46"/>
    </location>
</feature>
<dbReference type="Gene3D" id="6.10.340.10">
    <property type="match status" value="1"/>
</dbReference>
<dbReference type="Proteomes" id="UP000483286">
    <property type="component" value="Unassembled WGS sequence"/>
</dbReference>
<proteinExistence type="predicted"/>
<feature type="transmembrane region" description="Helical" evidence="1">
    <location>
        <begin position="230"/>
        <end position="249"/>
    </location>
</feature>
<dbReference type="EMBL" id="WQLB01000006">
    <property type="protein sequence ID" value="MVN86372.1"/>
    <property type="molecule type" value="Genomic_DNA"/>
</dbReference>
<name>A0A7C9HQR1_9DEIO</name>
<dbReference type="RefSeq" id="WP_157458437.1">
    <property type="nucleotide sequence ID" value="NZ_WQLB01000006.1"/>
</dbReference>
<reference evidence="3 4" key="1">
    <citation type="submission" date="2019-12" db="EMBL/GenBank/DDBJ databases">
        <title>Deinococcus sp. HMF7620 Genome sequencing and assembly.</title>
        <authorList>
            <person name="Kang H."/>
            <person name="Kim H."/>
            <person name="Joh K."/>
        </authorList>
    </citation>
    <scope>NUCLEOTIDE SEQUENCE [LARGE SCALE GENOMIC DNA]</scope>
    <source>
        <strain evidence="3 4">HMF7620</strain>
    </source>
</reference>
<keyword evidence="1" id="KW-0812">Transmembrane</keyword>
<dbReference type="GO" id="GO:0007165">
    <property type="term" value="P:signal transduction"/>
    <property type="evidence" value="ECO:0007669"/>
    <property type="project" value="InterPro"/>
</dbReference>
<dbReference type="GO" id="GO:0016020">
    <property type="term" value="C:membrane"/>
    <property type="evidence" value="ECO:0007669"/>
    <property type="project" value="InterPro"/>
</dbReference>
<protein>
    <submittedName>
        <fullName evidence="3">HAMP domain-containing protein</fullName>
    </submittedName>
</protein>
<evidence type="ECO:0000259" key="2">
    <source>
        <dbReference type="PROSITE" id="PS50885"/>
    </source>
</evidence>
<evidence type="ECO:0000256" key="1">
    <source>
        <dbReference type="SAM" id="Phobius"/>
    </source>
</evidence>
<dbReference type="PROSITE" id="PS50885">
    <property type="entry name" value="HAMP"/>
    <property type="match status" value="1"/>
</dbReference>
<evidence type="ECO:0000313" key="4">
    <source>
        <dbReference type="Proteomes" id="UP000483286"/>
    </source>
</evidence>
<keyword evidence="1" id="KW-1133">Transmembrane helix</keyword>
<gene>
    <name evidence="3" type="ORF">GO986_06295</name>
</gene>
<dbReference type="SMART" id="SM00304">
    <property type="entry name" value="HAMP"/>
    <property type="match status" value="1"/>
</dbReference>
<accession>A0A7C9HQR1</accession>
<dbReference type="AlphaFoldDB" id="A0A7C9HQR1"/>
<evidence type="ECO:0000313" key="3">
    <source>
        <dbReference type="EMBL" id="MVN86372.1"/>
    </source>
</evidence>